<accession>A0A5C6G9L2</accession>
<evidence type="ECO:0000313" key="5">
    <source>
        <dbReference type="Proteomes" id="UP000317257"/>
    </source>
</evidence>
<evidence type="ECO:0008006" key="6">
    <source>
        <dbReference type="Google" id="ProtNLM"/>
    </source>
</evidence>
<reference evidence="5" key="2">
    <citation type="submission" date="2018-12" db="EMBL/GenBank/DDBJ databases">
        <title>The complete genome of Metarhizium rileyi, a key fungal pathogen of Lepidoptera.</title>
        <authorList>
            <person name="Binneck E."/>
            <person name="Lastra C.C.L."/>
            <person name="Sosa-Gomez D.R."/>
        </authorList>
    </citation>
    <scope>NUCLEOTIDE SEQUENCE [LARGE SCALE GENOMIC DNA]</scope>
    <source>
        <strain evidence="5">Cep018-CH2</strain>
    </source>
</reference>
<accession>A0A167APE4</accession>
<evidence type="ECO:0000256" key="1">
    <source>
        <dbReference type="ARBA" id="ARBA00024204"/>
    </source>
</evidence>
<sequence length="195" mass="22168">MTELPPRPNLSPEFCFSTGALRDFLRFSRSAVDDTITENLNALVTPSHAVFDPSSTSHRTPTSNSRPICSEACRSFKTTVLFPAWQARTDVLSYCALVAVSPHPDDPEATLRDMQQQKDRERVVDERLDPYSGRFYPRETRAQALASLVRQEHVVEEIIRNRTWSVVQERCPYSPHGTWQEAMRTCGLDDGPKSR</sequence>
<evidence type="ECO:0000313" key="3">
    <source>
        <dbReference type="EMBL" id="TWU73999.1"/>
    </source>
</evidence>
<dbReference type="Proteomes" id="UP000243498">
    <property type="component" value="Unassembled WGS sequence"/>
</dbReference>
<reference evidence="2 4" key="1">
    <citation type="journal article" date="2016" name="Genome Biol. Evol.">
        <title>Divergent and convergent evolution of fungal pathogenicity.</title>
        <authorList>
            <person name="Shang Y."/>
            <person name="Xiao G."/>
            <person name="Zheng P."/>
            <person name="Cen K."/>
            <person name="Zhan S."/>
            <person name="Wang C."/>
        </authorList>
    </citation>
    <scope>NUCLEOTIDE SEQUENCE [LARGE SCALE GENOMIC DNA]</scope>
    <source>
        <strain evidence="2 4">RCEF 4871</strain>
    </source>
</reference>
<keyword evidence="4" id="KW-1185">Reference proteome</keyword>
<dbReference type="Proteomes" id="UP000317257">
    <property type="component" value="Unassembled WGS sequence"/>
</dbReference>
<organism evidence="2 4">
    <name type="scientific">Metarhizium rileyi (strain RCEF 4871)</name>
    <name type="common">Nomuraea rileyi</name>
    <dbReference type="NCBI Taxonomy" id="1649241"/>
    <lineage>
        <taxon>Eukaryota</taxon>
        <taxon>Fungi</taxon>
        <taxon>Dikarya</taxon>
        <taxon>Ascomycota</taxon>
        <taxon>Pezizomycotina</taxon>
        <taxon>Sordariomycetes</taxon>
        <taxon>Hypocreomycetidae</taxon>
        <taxon>Hypocreales</taxon>
        <taxon>Clavicipitaceae</taxon>
        <taxon>Metarhizium</taxon>
    </lineage>
</organism>
<comment type="similarity">
    <text evidence="1">Belongs to the MIX23 family.</text>
</comment>
<dbReference type="STRING" id="1081105.A0A167APE4"/>
<dbReference type="PANTHER" id="PTHR31905:SF2">
    <property type="entry name" value="PROTEIN MIX23"/>
    <property type="match status" value="1"/>
</dbReference>
<dbReference type="Pfam" id="PF09774">
    <property type="entry name" value="MIX23"/>
    <property type="match status" value="1"/>
</dbReference>
<dbReference type="InterPro" id="IPR019171">
    <property type="entry name" value="MIX23"/>
</dbReference>
<dbReference type="PANTHER" id="PTHR31905">
    <property type="entry name" value="COILED-COIL DOMAIN-CONTAINING PROTEIN 58"/>
    <property type="match status" value="1"/>
</dbReference>
<dbReference type="EMBL" id="SBHS01000014">
    <property type="protein sequence ID" value="TWU73999.1"/>
    <property type="molecule type" value="Genomic_DNA"/>
</dbReference>
<gene>
    <name evidence="3" type="ORF">ED733_005590</name>
    <name evidence="2" type="ORF">NOR_06391</name>
</gene>
<comment type="caution">
    <text evidence="2">The sequence shown here is derived from an EMBL/GenBank/DDBJ whole genome shotgun (WGS) entry which is preliminary data.</text>
</comment>
<dbReference type="InterPro" id="IPR016805">
    <property type="entry name" value="MIX23_fungal"/>
</dbReference>
<name>A0A167APE4_METRR</name>
<dbReference type="GO" id="GO:0005758">
    <property type="term" value="C:mitochondrial intermembrane space"/>
    <property type="evidence" value="ECO:0007669"/>
    <property type="project" value="InterPro"/>
</dbReference>
<dbReference type="OMA" id="QFCFNER"/>
<proteinExistence type="inferred from homology"/>
<evidence type="ECO:0000313" key="4">
    <source>
        <dbReference type="Proteomes" id="UP000243498"/>
    </source>
</evidence>
<dbReference type="OrthoDB" id="5593818at2759"/>
<dbReference type="PIRSF" id="PIRSF022603">
    <property type="entry name" value="UCP022603"/>
    <property type="match status" value="1"/>
</dbReference>
<protein>
    <recommendedName>
        <fullName evidence="6">Caffeine-induced death protein 2</fullName>
    </recommendedName>
</protein>
<dbReference type="AlphaFoldDB" id="A0A167APE4"/>
<reference evidence="3" key="3">
    <citation type="journal article" date="2019" name="Microbiol. Resour. Announc.">
        <title>Genome Sequence of Metarhizium rileyi, a Microbial Control Agent for Lepidoptera.</title>
        <authorList>
            <person name="Binneck E."/>
            <person name="Lastra C.C.L."/>
            <person name="Sosa-Gomez D.R."/>
        </authorList>
    </citation>
    <scope>NUCLEOTIDE SEQUENCE</scope>
    <source>
        <strain evidence="3">Cep018-CH2</strain>
    </source>
</reference>
<dbReference type="EMBL" id="AZHC01000023">
    <property type="protein sequence ID" value="OAA39131.1"/>
    <property type="molecule type" value="Genomic_DNA"/>
</dbReference>
<evidence type="ECO:0000313" key="2">
    <source>
        <dbReference type="EMBL" id="OAA39131.1"/>
    </source>
</evidence>